<gene>
    <name evidence="2" type="ORF">LIET2_gp035</name>
</gene>
<dbReference type="Proteomes" id="UP000289486">
    <property type="component" value="Segment"/>
</dbReference>
<evidence type="ECO:0000259" key="1">
    <source>
        <dbReference type="Pfam" id="PF24886"/>
    </source>
</evidence>
<reference evidence="2 3" key="1">
    <citation type="submission" date="2019-01" db="EMBL/GenBank/DDBJ databases">
        <title>Complete genome sequence of Pantoea phage vB_PagM_LIET2.</title>
        <authorList>
            <person name="Truncaite L."/>
            <person name="Simoliuniene M."/>
            <person name="Kazlauskas D."/>
            <person name="Meskys R."/>
            <person name="Simoliunas E."/>
        </authorList>
    </citation>
    <scope>NUCLEOTIDE SEQUENCE [LARGE SCALE GENOMIC DNA]</scope>
</reference>
<name>A0A411AW04_9CAUD</name>
<dbReference type="InterPro" id="IPR056642">
    <property type="entry name" value="DUF7740"/>
</dbReference>
<proteinExistence type="predicted"/>
<organism evidence="2 3">
    <name type="scientific">Pantoea phage vB_PagM_LIET2</name>
    <dbReference type="NCBI Taxonomy" id="2508071"/>
    <lineage>
        <taxon>Viruses</taxon>
        <taxon>Duplodnaviria</taxon>
        <taxon>Heunggongvirae</taxon>
        <taxon>Uroviricota</taxon>
        <taxon>Caudoviricetes</taxon>
        <taxon>Lietduovirus</taxon>
        <taxon>Lietduovirus LIET2</taxon>
    </lineage>
</organism>
<accession>A0A411AW04</accession>
<protein>
    <recommendedName>
        <fullName evidence="1">DUF7740 domain-containing protein</fullName>
    </recommendedName>
</protein>
<evidence type="ECO:0000313" key="3">
    <source>
        <dbReference type="Proteomes" id="UP000289486"/>
    </source>
</evidence>
<dbReference type="EMBL" id="MK388689">
    <property type="protein sequence ID" value="QAX92287.1"/>
    <property type="molecule type" value="Genomic_DNA"/>
</dbReference>
<keyword evidence="3" id="KW-1185">Reference proteome</keyword>
<feature type="domain" description="DUF7740" evidence="1">
    <location>
        <begin position="12"/>
        <end position="80"/>
    </location>
</feature>
<sequence length="88" mass="9786">MKGLARVEAAAMELYDAIMVLEICALVAVADGRDRSAALWICCRRMRGRYKSKMARRFIQAVASAKMPMHALNLYRAAFDGSTKSVDD</sequence>
<dbReference type="Pfam" id="PF24886">
    <property type="entry name" value="DUF7740"/>
    <property type="match status" value="1"/>
</dbReference>
<evidence type="ECO:0000313" key="2">
    <source>
        <dbReference type="EMBL" id="QAX92287.1"/>
    </source>
</evidence>